<dbReference type="Pfam" id="PF00781">
    <property type="entry name" value="DAGK_cat"/>
    <property type="match status" value="1"/>
</dbReference>
<dbReference type="InterPro" id="IPR016064">
    <property type="entry name" value="NAD/diacylglycerol_kinase_sf"/>
</dbReference>
<feature type="domain" description="DAGKc" evidence="5">
    <location>
        <begin position="5"/>
        <end position="135"/>
    </location>
</feature>
<feature type="non-terminal residue" evidence="6">
    <location>
        <position position="266"/>
    </location>
</feature>
<keyword evidence="2" id="KW-0547">Nucleotide-binding</keyword>
<dbReference type="GO" id="GO:0004143">
    <property type="term" value="F:ATP-dependent diacylglycerol kinase activity"/>
    <property type="evidence" value="ECO:0007669"/>
    <property type="project" value="TreeGrafter"/>
</dbReference>
<evidence type="ECO:0000256" key="4">
    <source>
        <dbReference type="ARBA" id="ARBA00022840"/>
    </source>
</evidence>
<reference evidence="6" key="1">
    <citation type="submission" date="2018-05" db="EMBL/GenBank/DDBJ databases">
        <authorList>
            <person name="Lanie J.A."/>
            <person name="Ng W.-L."/>
            <person name="Kazmierczak K.M."/>
            <person name="Andrzejewski T.M."/>
            <person name="Davidsen T.M."/>
            <person name="Wayne K.J."/>
            <person name="Tettelin H."/>
            <person name="Glass J.I."/>
            <person name="Rusch D."/>
            <person name="Podicherti R."/>
            <person name="Tsui H.-C.T."/>
            <person name="Winkler M.E."/>
        </authorList>
    </citation>
    <scope>NUCLEOTIDE SEQUENCE</scope>
</reference>
<organism evidence="6">
    <name type="scientific">marine metagenome</name>
    <dbReference type="NCBI Taxonomy" id="408172"/>
    <lineage>
        <taxon>unclassified sequences</taxon>
        <taxon>metagenomes</taxon>
        <taxon>ecological metagenomes</taxon>
    </lineage>
</organism>
<dbReference type="GO" id="GO:0005524">
    <property type="term" value="F:ATP binding"/>
    <property type="evidence" value="ECO:0007669"/>
    <property type="project" value="UniProtKB-KW"/>
</dbReference>
<dbReference type="Pfam" id="PF19279">
    <property type="entry name" value="YegS_C"/>
    <property type="match status" value="1"/>
</dbReference>
<proteinExistence type="predicted"/>
<name>A0A381W5X2_9ZZZZ</name>
<accession>A0A381W5X2</accession>
<sequence length="266" mass="27511">MGDDGGVLHMALLANPAARAGRAAGDLDRVLDRLRTHGIQPAVLTADSPSEAATAARQAVEGGLERLLVLGGDGVMHLAAGAVAATPTVMGVIPAGTGNDFARALGLLDGGLEQRVDTALGDPVALDVIAAGGRTALSSVIAGFPSNVNARANRMAFPRGTARYTISTLLELPGMRPSDYRLVLDGEVHDVRAAVVVVANTRYFGAGMDICPDADPMDAMLDICIVGDVGRLELLRSFQKVKTGAHIKHPKVTMHRATEVVIEGVG</sequence>
<evidence type="ECO:0000259" key="5">
    <source>
        <dbReference type="PROSITE" id="PS50146"/>
    </source>
</evidence>
<dbReference type="PANTHER" id="PTHR12358">
    <property type="entry name" value="SPHINGOSINE KINASE"/>
    <property type="match status" value="1"/>
</dbReference>
<keyword evidence="1" id="KW-0808">Transferase</keyword>
<dbReference type="SUPFAM" id="SSF111331">
    <property type="entry name" value="NAD kinase/diacylglycerol kinase-like"/>
    <property type="match status" value="1"/>
</dbReference>
<protein>
    <recommendedName>
        <fullName evidence="5">DAGKc domain-containing protein</fullName>
    </recommendedName>
</protein>
<dbReference type="PANTHER" id="PTHR12358:SF106">
    <property type="entry name" value="LIPID KINASE YEGS"/>
    <property type="match status" value="1"/>
</dbReference>
<gene>
    <name evidence="6" type="ORF">METZ01_LOCUS100768</name>
</gene>
<dbReference type="InterPro" id="IPR017438">
    <property type="entry name" value="ATP-NAD_kinase_N"/>
</dbReference>
<evidence type="ECO:0000256" key="2">
    <source>
        <dbReference type="ARBA" id="ARBA00022741"/>
    </source>
</evidence>
<dbReference type="Gene3D" id="3.40.50.10330">
    <property type="entry name" value="Probable inorganic polyphosphate/atp-NAD kinase, domain 1"/>
    <property type="match status" value="1"/>
</dbReference>
<evidence type="ECO:0000256" key="3">
    <source>
        <dbReference type="ARBA" id="ARBA00022777"/>
    </source>
</evidence>
<dbReference type="PROSITE" id="PS50146">
    <property type="entry name" value="DAGK"/>
    <property type="match status" value="1"/>
</dbReference>
<dbReference type="SMART" id="SM00046">
    <property type="entry name" value="DAGKc"/>
    <property type="match status" value="1"/>
</dbReference>
<dbReference type="Gene3D" id="2.60.200.40">
    <property type="match status" value="1"/>
</dbReference>
<evidence type="ECO:0000256" key="1">
    <source>
        <dbReference type="ARBA" id="ARBA00022679"/>
    </source>
</evidence>
<dbReference type="EMBL" id="UINC01010800">
    <property type="protein sequence ID" value="SVA47914.1"/>
    <property type="molecule type" value="Genomic_DNA"/>
</dbReference>
<evidence type="ECO:0000313" key="6">
    <source>
        <dbReference type="EMBL" id="SVA47914.1"/>
    </source>
</evidence>
<keyword evidence="3" id="KW-0418">Kinase</keyword>
<dbReference type="GO" id="GO:0005886">
    <property type="term" value="C:plasma membrane"/>
    <property type="evidence" value="ECO:0007669"/>
    <property type="project" value="TreeGrafter"/>
</dbReference>
<dbReference type="InterPro" id="IPR045540">
    <property type="entry name" value="YegS/DAGK_C"/>
</dbReference>
<dbReference type="InterPro" id="IPR001206">
    <property type="entry name" value="Diacylglycerol_kinase_cat_dom"/>
</dbReference>
<dbReference type="AlphaFoldDB" id="A0A381W5X2"/>
<dbReference type="InterPro" id="IPR050187">
    <property type="entry name" value="Lipid_Phosphate_FormReg"/>
</dbReference>
<keyword evidence="4" id="KW-0067">ATP-binding</keyword>